<feature type="domain" description="RNA polymerase sigma-70 region 2" evidence="5">
    <location>
        <begin position="30"/>
        <end position="91"/>
    </location>
</feature>
<dbReference type="InterPro" id="IPR036388">
    <property type="entry name" value="WH-like_DNA-bd_sf"/>
</dbReference>
<proteinExistence type="inferred from homology"/>
<dbReference type="GO" id="GO:0006352">
    <property type="term" value="P:DNA-templated transcription initiation"/>
    <property type="evidence" value="ECO:0007669"/>
    <property type="project" value="InterPro"/>
</dbReference>
<organism evidence="7 8">
    <name type="scientific">Chryseosolibacter histidini</name>
    <dbReference type="NCBI Taxonomy" id="2782349"/>
    <lineage>
        <taxon>Bacteria</taxon>
        <taxon>Pseudomonadati</taxon>
        <taxon>Bacteroidota</taxon>
        <taxon>Cytophagia</taxon>
        <taxon>Cytophagales</taxon>
        <taxon>Chryseotaleaceae</taxon>
        <taxon>Chryseosolibacter</taxon>
    </lineage>
</organism>
<keyword evidence="4" id="KW-0804">Transcription</keyword>
<dbReference type="PANTHER" id="PTHR43133:SF51">
    <property type="entry name" value="RNA POLYMERASE SIGMA FACTOR"/>
    <property type="match status" value="1"/>
</dbReference>
<dbReference type="InterPro" id="IPR013325">
    <property type="entry name" value="RNA_pol_sigma_r2"/>
</dbReference>
<comment type="caution">
    <text evidence="7">The sequence shown here is derived from an EMBL/GenBank/DDBJ whole genome shotgun (WGS) entry which is preliminary data.</text>
</comment>
<protein>
    <submittedName>
        <fullName evidence="7">Sigma-70 family RNA polymerase sigma factor</fullName>
    </submittedName>
</protein>
<evidence type="ECO:0000313" key="8">
    <source>
        <dbReference type="Proteomes" id="UP001319200"/>
    </source>
</evidence>
<keyword evidence="8" id="KW-1185">Reference proteome</keyword>
<reference evidence="7 8" key="1">
    <citation type="submission" date="2021-05" db="EMBL/GenBank/DDBJ databases">
        <title>A Polyphasic approach of four new species of the genus Ohtaekwangia: Ohtaekwangia histidinii sp. nov., Ohtaekwangia cretensis sp. nov., Ohtaekwangia indiensis sp. nov., Ohtaekwangia reichenbachii sp. nov. from diverse environment.</title>
        <authorList>
            <person name="Octaviana S."/>
        </authorList>
    </citation>
    <scope>NUCLEOTIDE SEQUENCE [LARGE SCALE GENOMIC DNA]</scope>
    <source>
        <strain evidence="7 8">PWU4</strain>
    </source>
</reference>
<dbReference type="InterPro" id="IPR039425">
    <property type="entry name" value="RNA_pol_sigma-70-like"/>
</dbReference>
<keyword evidence="3" id="KW-0731">Sigma factor</keyword>
<dbReference type="AlphaFoldDB" id="A0AAP2DR33"/>
<evidence type="ECO:0000256" key="1">
    <source>
        <dbReference type="ARBA" id="ARBA00010641"/>
    </source>
</evidence>
<dbReference type="NCBIfam" id="TIGR02937">
    <property type="entry name" value="sigma70-ECF"/>
    <property type="match status" value="1"/>
</dbReference>
<evidence type="ECO:0000259" key="5">
    <source>
        <dbReference type="Pfam" id="PF04542"/>
    </source>
</evidence>
<evidence type="ECO:0000259" key="6">
    <source>
        <dbReference type="Pfam" id="PF08281"/>
    </source>
</evidence>
<dbReference type="EMBL" id="JAHESF010000025">
    <property type="protein sequence ID" value="MBT1699462.1"/>
    <property type="molecule type" value="Genomic_DNA"/>
</dbReference>
<dbReference type="InterPro" id="IPR013324">
    <property type="entry name" value="RNA_pol_sigma_r3/r4-like"/>
</dbReference>
<evidence type="ECO:0000313" key="7">
    <source>
        <dbReference type="EMBL" id="MBT1699462.1"/>
    </source>
</evidence>
<dbReference type="InterPro" id="IPR013249">
    <property type="entry name" value="RNA_pol_sigma70_r4_t2"/>
</dbReference>
<evidence type="ECO:0000256" key="3">
    <source>
        <dbReference type="ARBA" id="ARBA00023082"/>
    </source>
</evidence>
<dbReference type="RefSeq" id="WP_254167437.1">
    <property type="nucleotide sequence ID" value="NZ_JAHESF010000025.1"/>
</dbReference>
<dbReference type="GO" id="GO:0016987">
    <property type="term" value="F:sigma factor activity"/>
    <property type="evidence" value="ECO:0007669"/>
    <property type="project" value="UniProtKB-KW"/>
</dbReference>
<dbReference type="SUPFAM" id="SSF88946">
    <property type="entry name" value="Sigma2 domain of RNA polymerase sigma factors"/>
    <property type="match status" value="1"/>
</dbReference>
<accession>A0AAP2DR33</accession>
<comment type="similarity">
    <text evidence="1">Belongs to the sigma-70 factor family. ECF subfamily.</text>
</comment>
<dbReference type="InterPro" id="IPR014284">
    <property type="entry name" value="RNA_pol_sigma-70_dom"/>
</dbReference>
<feature type="domain" description="RNA polymerase sigma factor 70 region 4 type 2" evidence="6">
    <location>
        <begin position="124"/>
        <end position="175"/>
    </location>
</feature>
<dbReference type="GO" id="GO:0003677">
    <property type="term" value="F:DNA binding"/>
    <property type="evidence" value="ECO:0007669"/>
    <property type="project" value="InterPro"/>
</dbReference>
<dbReference type="Proteomes" id="UP001319200">
    <property type="component" value="Unassembled WGS sequence"/>
</dbReference>
<dbReference type="SUPFAM" id="SSF88659">
    <property type="entry name" value="Sigma3 and sigma4 domains of RNA polymerase sigma factors"/>
    <property type="match status" value="1"/>
</dbReference>
<dbReference type="InterPro" id="IPR007627">
    <property type="entry name" value="RNA_pol_sigma70_r2"/>
</dbReference>
<dbReference type="Pfam" id="PF04542">
    <property type="entry name" value="Sigma70_r2"/>
    <property type="match status" value="1"/>
</dbReference>
<gene>
    <name evidence="7" type="ORF">KK083_21370</name>
</gene>
<dbReference type="Gene3D" id="1.10.1740.10">
    <property type="match status" value="1"/>
</dbReference>
<dbReference type="PANTHER" id="PTHR43133">
    <property type="entry name" value="RNA POLYMERASE ECF-TYPE SIGMA FACTO"/>
    <property type="match status" value="1"/>
</dbReference>
<evidence type="ECO:0000256" key="4">
    <source>
        <dbReference type="ARBA" id="ARBA00023163"/>
    </source>
</evidence>
<name>A0AAP2DR33_9BACT</name>
<keyword evidence="2" id="KW-0805">Transcription regulation</keyword>
<evidence type="ECO:0000256" key="2">
    <source>
        <dbReference type="ARBA" id="ARBA00023015"/>
    </source>
</evidence>
<sequence length="231" mass="26753">MIMIKALKNYPDIELVTMAQGGNEQAIDALVCRYRPFVLRLAKRTLVSDAEDITHDVFVKVLLHLDRFEQRSSFTTWLYRITMNQILKAKQNEKLQHSLEIASEVEDGAVDQELVRGESMLRHYLAGMLLCLDEEQRMVIILSDLFKMDHNAAAEALDISPDNFRKRLSRARKDLRSWTENKCSLVIRGNQCQCNRKAQYFLKQGWVDAATGKFTRERIAEVSDYIQRLLG</sequence>
<dbReference type="Gene3D" id="1.10.10.10">
    <property type="entry name" value="Winged helix-like DNA-binding domain superfamily/Winged helix DNA-binding domain"/>
    <property type="match status" value="1"/>
</dbReference>
<dbReference type="Pfam" id="PF08281">
    <property type="entry name" value="Sigma70_r4_2"/>
    <property type="match status" value="1"/>
</dbReference>